<gene>
    <name evidence="1" type="ORF">A9K58_09710</name>
</gene>
<dbReference type="Pfam" id="PF05930">
    <property type="entry name" value="Phage_AlpA"/>
    <property type="match status" value="1"/>
</dbReference>
<proteinExistence type="predicted"/>
<name>A0A1A6XXL3_STEMA</name>
<evidence type="ECO:0000313" key="2">
    <source>
        <dbReference type="Proteomes" id="UP000092256"/>
    </source>
</evidence>
<dbReference type="AlphaFoldDB" id="A0A1A6XXL3"/>
<reference evidence="1 2" key="1">
    <citation type="submission" date="2016-05" db="EMBL/GenBank/DDBJ databases">
        <title>Draft Genome Sequences of Stenotrophomonas maltophilia Strains Sm32COP, Sm41DVV, Sm46PAILV, SmF3, SmF22, SmSOFb1 and SmCVFa1, Isolated from Different Manures, in France.</title>
        <authorList>
            <person name="Nazaret S."/>
            <person name="Bodilis J."/>
        </authorList>
    </citation>
    <scope>NUCLEOTIDE SEQUENCE [LARGE SCALE GENOMIC DNA]</scope>
    <source>
        <strain evidence="1 2">Sm46PAILV</strain>
    </source>
</reference>
<dbReference type="PANTHER" id="PTHR36154:SF1">
    <property type="entry name" value="DNA-BINDING TRANSCRIPTIONAL ACTIVATOR ALPA"/>
    <property type="match status" value="1"/>
</dbReference>
<sequence length="70" mass="7873">MHDQNTNAANPVRLLPIAEVCQIVGLGESTIWERTRAGTFPKPVKLSERTTRWVSTEVDQWVAEVIAKRA</sequence>
<dbReference type="InterPro" id="IPR052931">
    <property type="entry name" value="Prophage_regulatory_activator"/>
</dbReference>
<dbReference type="PANTHER" id="PTHR36154">
    <property type="entry name" value="DNA-BINDING TRANSCRIPTIONAL ACTIVATOR ALPA"/>
    <property type="match status" value="1"/>
</dbReference>
<comment type="caution">
    <text evidence="1">The sequence shown here is derived from an EMBL/GenBank/DDBJ whole genome shotgun (WGS) entry which is preliminary data.</text>
</comment>
<dbReference type="InterPro" id="IPR010260">
    <property type="entry name" value="AlpA"/>
</dbReference>
<dbReference type="OrthoDB" id="5298532at2"/>
<dbReference type="Gene3D" id="1.10.238.160">
    <property type="match status" value="1"/>
</dbReference>
<dbReference type="EMBL" id="LYVJ01000006">
    <property type="protein sequence ID" value="OBU67445.1"/>
    <property type="molecule type" value="Genomic_DNA"/>
</dbReference>
<protein>
    <submittedName>
        <fullName evidence="1">Transcriptional regulator</fullName>
    </submittedName>
</protein>
<accession>A0A1A6XXL3</accession>
<dbReference type="Proteomes" id="UP000092256">
    <property type="component" value="Unassembled WGS sequence"/>
</dbReference>
<dbReference type="RefSeq" id="WP_065199184.1">
    <property type="nucleotide sequence ID" value="NZ_LYVJ01000006.1"/>
</dbReference>
<evidence type="ECO:0000313" key="1">
    <source>
        <dbReference type="EMBL" id="OBU67445.1"/>
    </source>
</evidence>
<organism evidence="1 2">
    <name type="scientific">Stenotrophomonas maltophilia</name>
    <name type="common">Pseudomonas maltophilia</name>
    <name type="synonym">Xanthomonas maltophilia</name>
    <dbReference type="NCBI Taxonomy" id="40324"/>
    <lineage>
        <taxon>Bacteria</taxon>
        <taxon>Pseudomonadati</taxon>
        <taxon>Pseudomonadota</taxon>
        <taxon>Gammaproteobacteria</taxon>
        <taxon>Lysobacterales</taxon>
        <taxon>Lysobacteraceae</taxon>
        <taxon>Stenotrophomonas</taxon>
        <taxon>Stenotrophomonas maltophilia group</taxon>
    </lineage>
</organism>